<keyword evidence="1" id="KW-0812">Transmembrane</keyword>
<dbReference type="AlphaFoldDB" id="A0A2Y8ZNH2"/>
<keyword evidence="1" id="KW-0472">Membrane</keyword>
<feature type="transmembrane region" description="Helical" evidence="1">
    <location>
        <begin position="27"/>
        <end position="45"/>
    </location>
</feature>
<organism evidence="2 3">
    <name type="scientific">Branchiibius hedensis</name>
    <dbReference type="NCBI Taxonomy" id="672460"/>
    <lineage>
        <taxon>Bacteria</taxon>
        <taxon>Bacillati</taxon>
        <taxon>Actinomycetota</taxon>
        <taxon>Actinomycetes</taxon>
        <taxon>Micrococcales</taxon>
        <taxon>Dermacoccaceae</taxon>
        <taxon>Branchiibius</taxon>
    </lineage>
</organism>
<evidence type="ECO:0008006" key="4">
    <source>
        <dbReference type="Google" id="ProtNLM"/>
    </source>
</evidence>
<evidence type="ECO:0000256" key="1">
    <source>
        <dbReference type="SAM" id="Phobius"/>
    </source>
</evidence>
<dbReference type="OrthoDB" id="5149428at2"/>
<proteinExistence type="predicted"/>
<keyword evidence="3" id="KW-1185">Reference proteome</keyword>
<feature type="transmembrane region" description="Helical" evidence="1">
    <location>
        <begin position="5"/>
        <end position="21"/>
    </location>
</feature>
<dbReference type="EMBL" id="UESZ01000001">
    <property type="protein sequence ID" value="SSA32858.1"/>
    <property type="molecule type" value="Genomic_DNA"/>
</dbReference>
<accession>A0A2Y8ZNH2</accession>
<name>A0A2Y8ZNH2_9MICO</name>
<evidence type="ECO:0000313" key="3">
    <source>
        <dbReference type="Proteomes" id="UP000250028"/>
    </source>
</evidence>
<sequence>MVRYSLLRFAIFAIVLILLWFTGLRGWPLLLLSAVASAIISLIALQVPREKFARQIEDKVEAKRVKAEAHRTAEDDD</sequence>
<gene>
    <name evidence="2" type="ORF">SAMN04489750_0123</name>
</gene>
<dbReference type="Proteomes" id="UP000250028">
    <property type="component" value="Unassembled WGS sequence"/>
</dbReference>
<protein>
    <recommendedName>
        <fullName evidence="4">DUF4229 domain-containing protein</fullName>
    </recommendedName>
</protein>
<evidence type="ECO:0000313" key="2">
    <source>
        <dbReference type="EMBL" id="SSA32858.1"/>
    </source>
</evidence>
<dbReference type="Pfam" id="PF14012">
    <property type="entry name" value="DUF4229"/>
    <property type="match status" value="1"/>
</dbReference>
<keyword evidence="1" id="KW-1133">Transmembrane helix</keyword>
<dbReference type="RefSeq" id="WP_109683632.1">
    <property type="nucleotide sequence ID" value="NZ_QGDN01000001.1"/>
</dbReference>
<dbReference type="InterPro" id="IPR025323">
    <property type="entry name" value="DUF4229"/>
</dbReference>
<reference evidence="3" key="1">
    <citation type="submission" date="2016-10" db="EMBL/GenBank/DDBJ databases">
        <authorList>
            <person name="Varghese N."/>
            <person name="Submissions S."/>
        </authorList>
    </citation>
    <scope>NUCLEOTIDE SEQUENCE [LARGE SCALE GENOMIC DNA]</scope>
    <source>
        <strain evidence="3">DSM 22951</strain>
    </source>
</reference>